<accession>A0A0E3ZS91</accession>
<evidence type="ECO:0000313" key="2">
    <source>
        <dbReference type="Proteomes" id="UP000033054"/>
    </source>
</evidence>
<gene>
    <name evidence="1" type="ORF">SD10_02980</name>
</gene>
<reference evidence="1 2" key="1">
    <citation type="journal article" date="2014" name="Curr. Microbiol.">
        <title>Spirosoma radiotolerans sp. nov., a gamma-radiation-resistant bacterium isolated from gamma ray-irradiated soil.</title>
        <authorList>
            <person name="Lee J.J."/>
            <person name="Srinivasan S."/>
            <person name="Lim S."/>
            <person name="Joe M."/>
            <person name="Im S."/>
            <person name="Bae S.I."/>
            <person name="Park K.R."/>
            <person name="Han J.H."/>
            <person name="Park S.H."/>
            <person name="Joo B.M."/>
            <person name="Park S.J."/>
            <person name="Kim M.K."/>
        </authorList>
    </citation>
    <scope>NUCLEOTIDE SEQUENCE [LARGE SCALE GENOMIC DNA]</scope>
    <source>
        <strain evidence="1 2">DG5A</strain>
    </source>
</reference>
<dbReference type="AlphaFoldDB" id="A0A0E3ZS91"/>
<name>A0A0E3ZS91_9BACT</name>
<dbReference type="STRING" id="1379870.SD10_02980"/>
<evidence type="ECO:0000313" key="1">
    <source>
        <dbReference type="EMBL" id="AKD54019.1"/>
    </source>
</evidence>
<dbReference type="EMBL" id="CP010429">
    <property type="protein sequence ID" value="AKD54019.1"/>
    <property type="molecule type" value="Genomic_DNA"/>
</dbReference>
<proteinExistence type="predicted"/>
<dbReference type="PATRIC" id="fig|1379870.5.peg.657"/>
<organism evidence="1 2">
    <name type="scientific">Spirosoma radiotolerans</name>
    <dbReference type="NCBI Taxonomy" id="1379870"/>
    <lineage>
        <taxon>Bacteria</taxon>
        <taxon>Pseudomonadati</taxon>
        <taxon>Bacteroidota</taxon>
        <taxon>Cytophagia</taxon>
        <taxon>Cytophagales</taxon>
        <taxon>Cytophagaceae</taxon>
        <taxon>Spirosoma</taxon>
    </lineage>
</organism>
<dbReference type="Proteomes" id="UP000033054">
    <property type="component" value="Chromosome"/>
</dbReference>
<dbReference type="KEGG" id="srd:SD10_02980"/>
<dbReference type="HOGENOM" id="CLU_2865566_0_0_10"/>
<keyword evidence="2" id="KW-1185">Reference proteome</keyword>
<protein>
    <submittedName>
        <fullName evidence="1">Uncharacterized protein</fullName>
    </submittedName>
</protein>
<dbReference type="RefSeq" id="WP_046375615.1">
    <property type="nucleotide sequence ID" value="NZ_CP010429.1"/>
</dbReference>
<sequence length="64" mass="7604">MTRSEPINDILKRKDYRHLNSSRLKPTPDLTYPVPVSEQDDLEEAKLLLDYEQQLQDTKNQRGY</sequence>